<evidence type="ECO:0008006" key="3">
    <source>
        <dbReference type="Google" id="ProtNLM"/>
    </source>
</evidence>
<accession>A0ABP0V3H5</accession>
<name>A0ABP0V3H5_9BRYO</name>
<evidence type="ECO:0000313" key="1">
    <source>
        <dbReference type="EMBL" id="CAK9236434.1"/>
    </source>
</evidence>
<evidence type="ECO:0000313" key="2">
    <source>
        <dbReference type="Proteomes" id="UP001497512"/>
    </source>
</evidence>
<dbReference type="Proteomes" id="UP001497512">
    <property type="component" value="Chromosome 9"/>
</dbReference>
<protein>
    <recommendedName>
        <fullName evidence="3">Secreted protein</fullName>
    </recommendedName>
</protein>
<gene>
    <name evidence="1" type="ORF">CSSPTR1EN2_LOCUS22890</name>
</gene>
<dbReference type="EMBL" id="OZ019901">
    <property type="protein sequence ID" value="CAK9236434.1"/>
    <property type="molecule type" value="Genomic_DNA"/>
</dbReference>
<organism evidence="1 2">
    <name type="scientific">Sphagnum troendelagicum</name>
    <dbReference type="NCBI Taxonomy" id="128251"/>
    <lineage>
        <taxon>Eukaryota</taxon>
        <taxon>Viridiplantae</taxon>
        <taxon>Streptophyta</taxon>
        <taxon>Embryophyta</taxon>
        <taxon>Bryophyta</taxon>
        <taxon>Sphagnophytina</taxon>
        <taxon>Sphagnopsida</taxon>
        <taxon>Sphagnales</taxon>
        <taxon>Sphagnaceae</taxon>
        <taxon>Sphagnum</taxon>
    </lineage>
</organism>
<keyword evidence="2" id="KW-1185">Reference proteome</keyword>
<reference evidence="1" key="1">
    <citation type="submission" date="2024-02" db="EMBL/GenBank/DDBJ databases">
        <authorList>
            <consortium name="ELIXIR-Norway"/>
            <consortium name="Elixir Norway"/>
        </authorList>
    </citation>
    <scope>NUCLEOTIDE SEQUENCE</scope>
</reference>
<sequence length="97" mass="10926">MFVVFQVGKLVVQIACPQALIADVHDDDIFGDDPTISLNDRGGIDLIDQRNIHSRANVQTGCNVRHQVRQLLALMRDCQVRRLERGKCDGDPVEQRC</sequence>
<proteinExistence type="predicted"/>